<keyword evidence="2" id="KW-0560">Oxidoreductase</keyword>
<dbReference type="GO" id="GO:0008206">
    <property type="term" value="P:bile acid metabolic process"/>
    <property type="evidence" value="ECO:0007669"/>
    <property type="project" value="UniProtKB-ARBA"/>
</dbReference>
<dbReference type="GO" id="GO:0016616">
    <property type="term" value="F:oxidoreductase activity, acting on the CH-OH group of donors, NAD or NADP as acceptor"/>
    <property type="evidence" value="ECO:0007669"/>
    <property type="project" value="TreeGrafter"/>
</dbReference>
<dbReference type="SUPFAM" id="SSF51735">
    <property type="entry name" value="NAD(P)-binding Rossmann-fold domains"/>
    <property type="match status" value="1"/>
</dbReference>
<keyword evidence="4" id="KW-1185">Reference proteome</keyword>
<comment type="similarity">
    <text evidence="1">Belongs to the short-chain dehydrogenases/reductases (SDR) family.</text>
</comment>
<dbReference type="InterPro" id="IPR036291">
    <property type="entry name" value="NAD(P)-bd_dom_sf"/>
</dbReference>
<dbReference type="AlphaFoldDB" id="A0A7G9B1T9"/>
<dbReference type="PRINTS" id="PR00080">
    <property type="entry name" value="SDRFAMILY"/>
</dbReference>
<evidence type="ECO:0000256" key="1">
    <source>
        <dbReference type="ARBA" id="ARBA00006484"/>
    </source>
</evidence>
<accession>A0A7G9B1T9</accession>
<protein>
    <submittedName>
        <fullName evidence="3">SDR family oxidoreductase</fullName>
    </submittedName>
</protein>
<dbReference type="Proteomes" id="UP000515960">
    <property type="component" value="Chromosome"/>
</dbReference>
<proteinExistence type="inferred from homology"/>
<evidence type="ECO:0000313" key="4">
    <source>
        <dbReference type="Proteomes" id="UP000515960"/>
    </source>
</evidence>
<dbReference type="GO" id="GO:0006633">
    <property type="term" value="P:fatty acid biosynthetic process"/>
    <property type="evidence" value="ECO:0007669"/>
    <property type="project" value="TreeGrafter"/>
</dbReference>
<dbReference type="Gene3D" id="3.40.50.720">
    <property type="entry name" value="NAD(P)-binding Rossmann-like Domain"/>
    <property type="match status" value="1"/>
</dbReference>
<reference evidence="3 4" key="1">
    <citation type="submission" date="2020-08" db="EMBL/GenBank/DDBJ databases">
        <authorList>
            <person name="Liu C."/>
            <person name="Sun Q."/>
        </authorList>
    </citation>
    <scope>NUCLEOTIDE SEQUENCE [LARGE SCALE GENOMIC DNA]</scope>
    <source>
        <strain evidence="3 4">NSJ-62</strain>
    </source>
</reference>
<name>A0A7G9B1T9_9FIRM</name>
<evidence type="ECO:0000313" key="3">
    <source>
        <dbReference type="EMBL" id="QNL43520.1"/>
    </source>
</evidence>
<organism evidence="3 4">
    <name type="scientific">Oscillibacter hominis</name>
    <dbReference type="NCBI Taxonomy" id="2763056"/>
    <lineage>
        <taxon>Bacteria</taxon>
        <taxon>Bacillati</taxon>
        <taxon>Bacillota</taxon>
        <taxon>Clostridia</taxon>
        <taxon>Eubacteriales</taxon>
        <taxon>Oscillospiraceae</taxon>
        <taxon>Oscillibacter</taxon>
    </lineage>
</organism>
<dbReference type="NCBIfam" id="NF005559">
    <property type="entry name" value="PRK07231.1"/>
    <property type="match status" value="1"/>
</dbReference>
<dbReference type="Pfam" id="PF13561">
    <property type="entry name" value="adh_short_C2"/>
    <property type="match status" value="1"/>
</dbReference>
<dbReference type="KEGG" id="ohi:H8790_08465"/>
<dbReference type="GO" id="GO:0048038">
    <property type="term" value="F:quinone binding"/>
    <property type="evidence" value="ECO:0007669"/>
    <property type="project" value="TreeGrafter"/>
</dbReference>
<dbReference type="CDD" id="cd05233">
    <property type="entry name" value="SDR_c"/>
    <property type="match status" value="1"/>
</dbReference>
<dbReference type="PANTHER" id="PTHR42760:SF122">
    <property type="entry name" value="NAD(P)-BINDING PROTEIN"/>
    <property type="match status" value="1"/>
</dbReference>
<dbReference type="PRINTS" id="PR00081">
    <property type="entry name" value="GDHRDH"/>
</dbReference>
<evidence type="ECO:0000256" key="2">
    <source>
        <dbReference type="ARBA" id="ARBA00023002"/>
    </source>
</evidence>
<dbReference type="PANTHER" id="PTHR42760">
    <property type="entry name" value="SHORT-CHAIN DEHYDROGENASES/REDUCTASES FAMILY MEMBER"/>
    <property type="match status" value="1"/>
</dbReference>
<sequence length="269" mass="28681">MGIQDKYLSLEGKVAIITGAGSDIGLAVSQLYVKYGAKVAMVDISDKCQEEADKIGDSAKFFKCNVSSEADAKATVEAVKAAFGRIDILVNNAGIIVRKTVLDTTEEEWDRCLDIGLKGVFLFSKHTVPIMIEQGGGVIVNTASGAAIKGVPDSAPYNAYKGGVAALTRGMAVDFGKYNIRVNCVCPGDIITPMLISEGIQTGKITTADPKTPEEKEAMEKFLESCGSYRPLRRIATAEQIAYTFLFLATDMSVYATGESFVVDGGRCS</sequence>
<dbReference type="EMBL" id="CP060490">
    <property type="protein sequence ID" value="QNL43520.1"/>
    <property type="molecule type" value="Genomic_DNA"/>
</dbReference>
<gene>
    <name evidence="3" type="ORF">H8790_08465</name>
</gene>
<dbReference type="InterPro" id="IPR002347">
    <property type="entry name" value="SDR_fam"/>
</dbReference>
<dbReference type="FunFam" id="3.40.50.720:FF:000084">
    <property type="entry name" value="Short-chain dehydrogenase reductase"/>
    <property type="match status" value="1"/>
</dbReference>